<evidence type="ECO:0000313" key="1">
    <source>
        <dbReference type="EMBL" id="TLS39128.1"/>
    </source>
</evidence>
<evidence type="ECO:0000313" key="2">
    <source>
        <dbReference type="Proteomes" id="UP000308230"/>
    </source>
</evidence>
<dbReference type="EMBL" id="SWLG01000001">
    <property type="protein sequence ID" value="TLS39128.1"/>
    <property type="molecule type" value="Genomic_DNA"/>
</dbReference>
<comment type="caution">
    <text evidence="1">The sequence shown here is derived from an EMBL/GenBank/DDBJ whole genome shotgun (WGS) entry which is preliminary data.</text>
</comment>
<dbReference type="RefSeq" id="WP_138122666.1">
    <property type="nucleotide sequence ID" value="NZ_SWLG01000001.1"/>
</dbReference>
<dbReference type="Pfam" id="PF26326">
    <property type="entry name" value="YtzJ"/>
    <property type="match status" value="1"/>
</dbReference>
<gene>
    <name evidence="1" type="ORF">FCL54_02105</name>
</gene>
<accession>A0A5R9FBT7</accession>
<keyword evidence="2" id="KW-1185">Reference proteome</keyword>
<dbReference type="InterPro" id="IPR058867">
    <property type="entry name" value="YtzJ"/>
</dbReference>
<dbReference type="OrthoDB" id="2679903at2"/>
<sequence length="63" mass="7174">MLISRKKIAKEKVSLIMNGQSAYCESKELARLIKKELQSLNIDVHEDVTNIGSWFIPVSNEQV</sequence>
<organism evidence="1 2">
    <name type="scientific">Exobacillus caeni</name>
    <dbReference type="NCBI Taxonomy" id="2574798"/>
    <lineage>
        <taxon>Bacteria</taxon>
        <taxon>Bacillati</taxon>
        <taxon>Bacillota</taxon>
        <taxon>Bacilli</taxon>
        <taxon>Bacillales</taxon>
        <taxon>Guptibacillaceae</taxon>
        <taxon>Exobacillus</taxon>
    </lineage>
</organism>
<proteinExistence type="predicted"/>
<name>A0A5R9FBT7_9BACL</name>
<protein>
    <submittedName>
        <fullName evidence="1">Uncharacterized protein</fullName>
    </submittedName>
</protein>
<dbReference type="AlphaFoldDB" id="A0A5R9FBT7"/>
<reference evidence="1 2" key="1">
    <citation type="submission" date="2019-04" db="EMBL/GenBank/DDBJ databases">
        <title>Bacillus caeni sp. nov., a bacterium isolated from mangrove sediment.</title>
        <authorList>
            <person name="Huang H."/>
            <person name="Mo K."/>
            <person name="Hu Y."/>
        </authorList>
    </citation>
    <scope>NUCLEOTIDE SEQUENCE [LARGE SCALE GENOMIC DNA]</scope>
    <source>
        <strain evidence="1 2">HB172195</strain>
    </source>
</reference>
<dbReference type="Proteomes" id="UP000308230">
    <property type="component" value="Unassembled WGS sequence"/>
</dbReference>